<proteinExistence type="predicted"/>
<protein>
    <recommendedName>
        <fullName evidence="4">Transmembrane protein</fullName>
    </recommendedName>
</protein>
<organism evidence="2 3">
    <name type="scientific">Ralstonia solanacearum</name>
    <name type="common">Pseudomonas solanacearum</name>
    <dbReference type="NCBI Taxonomy" id="305"/>
    <lineage>
        <taxon>Bacteria</taxon>
        <taxon>Pseudomonadati</taxon>
        <taxon>Pseudomonadota</taxon>
        <taxon>Betaproteobacteria</taxon>
        <taxon>Burkholderiales</taxon>
        <taxon>Burkholderiaceae</taxon>
        <taxon>Ralstonia</taxon>
        <taxon>Ralstonia solanacearum species complex</taxon>
    </lineage>
</organism>
<evidence type="ECO:0000256" key="1">
    <source>
        <dbReference type="SAM" id="Phobius"/>
    </source>
</evidence>
<dbReference type="Proteomes" id="UP001144050">
    <property type="component" value="Unassembled WGS sequence"/>
</dbReference>
<keyword evidence="1" id="KW-0472">Membrane</keyword>
<dbReference type="RefSeq" id="WP_271657205.1">
    <property type="nucleotide sequence ID" value="NZ_JAIVFG010000052.1"/>
</dbReference>
<dbReference type="EMBL" id="JAIVFG010000052">
    <property type="protein sequence ID" value="MDB0573478.1"/>
    <property type="molecule type" value="Genomic_DNA"/>
</dbReference>
<sequence length="235" mass="25471">MTKMKNVMKRWAAIAPVAALAALGLVYVFGTFSGLGTFLVALIAAGLAVNCLFNLLDAQLARRIKADAPVTWHVWMNDVKIGTVSDADYATIQCLALHDLGNAVAQLLNVGRIAMVVAKSLFLGVPVAATWSAIVWAAVNPDTLADVLRMAINADSAEMTQWVWAHAPLFVLTTVVTAASMVWMGERFGFRNHYSAAIVRMLRQHFNTPADGDIRMERVNLRQGLPAPHVGFAND</sequence>
<keyword evidence="1" id="KW-1133">Transmembrane helix</keyword>
<evidence type="ECO:0008006" key="4">
    <source>
        <dbReference type="Google" id="ProtNLM"/>
    </source>
</evidence>
<gene>
    <name evidence="2" type="ORF">LBW59_22275</name>
</gene>
<dbReference type="AlphaFoldDB" id="A0AAW5ZVT1"/>
<accession>A0AAW5ZVT1</accession>
<feature type="transmembrane region" description="Helical" evidence="1">
    <location>
        <begin position="121"/>
        <end position="139"/>
    </location>
</feature>
<feature type="transmembrane region" description="Helical" evidence="1">
    <location>
        <begin position="38"/>
        <end position="56"/>
    </location>
</feature>
<keyword evidence="1" id="KW-0812">Transmembrane</keyword>
<name>A0AAW5ZVT1_RALSL</name>
<reference evidence="2" key="1">
    <citation type="submission" date="2021-09" db="EMBL/GenBank/DDBJ databases">
        <title>Genomic analysis of Ralstonia spp.</title>
        <authorList>
            <person name="Aburjaile F."/>
            <person name="Ariute J.C."/>
            <person name="Pais A.K.L."/>
            <person name="Albuquerque G.M.R."/>
            <person name="Silva A.M.F."/>
            <person name="Brenig B."/>
            <person name="Azevedo V."/>
            <person name="Matiuzzi M."/>
            <person name="Ramos R."/>
            <person name="Goes-Neto A."/>
            <person name="Soares S."/>
            <person name="Iseppon A.M.B."/>
            <person name="Souza E."/>
            <person name="Gama M."/>
        </authorList>
    </citation>
    <scope>NUCLEOTIDE SEQUENCE</scope>
    <source>
        <strain evidence="2">CCRMRs91</strain>
    </source>
</reference>
<comment type="caution">
    <text evidence="2">The sequence shown here is derived from an EMBL/GenBank/DDBJ whole genome shotgun (WGS) entry which is preliminary data.</text>
</comment>
<evidence type="ECO:0000313" key="3">
    <source>
        <dbReference type="Proteomes" id="UP001144050"/>
    </source>
</evidence>
<feature type="transmembrane region" description="Helical" evidence="1">
    <location>
        <begin position="159"/>
        <end position="183"/>
    </location>
</feature>
<evidence type="ECO:0000313" key="2">
    <source>
        <dbReference type="EMBL" id="MDB0573478.1"/>
    </source>
</evidence>